<dbReference type="GO" id="GO:0050776">
    <property type="term" value="P:regulation of immune response"/>
    <property type="evidence" value="ECO:0007669"/>
    <property type="project" value="InterPro"/>
</dbReference>
<keyword evidence="7" id="KW-1133">Transmembrane helix</keyword>
<dbReference type="GO" id="GO:0010557">
    <property type="term" value="P:positive regulation of macromolecule biosynthetic process"/>
    <property type="evidence" value="ECO:0007669"/>
    <property type="project" value="UniProtKB-ARBA"/>
</dbReference>
<dbReference type="GO" id="GO:0009897">
    <property type="term" value="C:external side of plasma membrane"/>
    <property type="evidence" value="ECO:0007669"/>
    <property type="project" value="InterPro"/>
</dbReference>
<evidence type="ECO:0000256" key="9">
    <source>
        <dbReference type="ARBA" id="ARBA00023157"/>
    </source>
</evidence>
<proteinExistence type="predicted"/>
<evidence type="ECO:0000256" key="1">
    <source>
        <dbReference type="ARBA" id="ARBA00004479"/>
    </source>
</evidence>
<feature type="disulfide bond" evidence="15">
    <location>
        <begin position="125"/>
        <end position="143"/>
    </location>
</feature>
<dbReference type="Proteomes" id="UP000002494">
    <property type="component" value="Chromosome 3"/>
</dbReference>
<dbReference type="GO" id="GO:0023035">
    <property type="term" value="P:CD40 signaling pathway"/>
    <property type="evidence" value="ECO:0007669"/>
    <property type="project" value="UniProtKB-ARBA"/>
</dbReference>
<gene>
    <name evidence="16 18" type="primary">Cd40</name>
</gene>
<dbReference type="InterPro" id="IPR052135">
    <property type="entry name" value="TNFRSF5"/>
</dbReference>
<evidence type="ECO:0000256" key="11">
    <source>
        <dbReference type="ARBA" id="ARBA00023180"/>
    </source>
</evidence>
<dbReference type="PANTHER" id="PTHR46875">
    <property type="entry name" value="TUMOR NECROSIS FACTOR RECEPTOR SUPERFAMILY MEMBER 5"/>
    <property type="match status" value="1"/>
</dbReference>
<feature type="repeat" description="TNFR-Cys" evidence="15">
    <location>
        <begin position="25"/>
        <end position="59"/>
    </location>
</feature>
<dbReference type="GO" id="GO:0051240">
    <property type="term" value="P:positive regulation of multicellular organismal process"/>
    <property type="evidence" value="ECO:0007669"/>
    <property type="project" value="UniProtKB-ARBA"/>
</dbReference>
<comment type="caution">
    <text evidence="15">Lacks conserved residue(s) required for the propagation of feature annotation.</text>
</comment>
<dbReference type="CDD" id="cd13407">
    <property type="entry name" value="TNFRSF5"/>
    <property type="match status" value="1"/>
</dbReference>
<accession>A0A8I6A4J5</accession>
<reference evidence="16" key="2">
    <citation type="submission" date="2025-08" db="UniProtKB">
        <authorList>
            <consortium name="Ensembl"/>
        </authorList>
    </citation>
    <scope>IDENTIFICATION</scope>
    <source>
        <strain evidence="16">Brown Norway</strain>
    </source>
</reference>
<reference evidence="16" key="3">
    <citation type="submission" date="2025-09" db="UniProtKB">
        <authorList>
            <consortium name="Ensembl"/>
        </authorList>
    </citation>
    <scope>IDENTIFICATION</scope>
    <source>
        <strain evidence="16">Brown Norway</strain>
    </source>
</reference>
<dbReference type="PROSITE" id="PS50050">
    <property type="entry name" value="TNFR_NGFR_2"/>
    <property type="match status" value="4"/>
</dbReference>
<keyword evidence="17" id="KW-1185">Reference proteome</keyword>
<evidence type="ECO:0000313" key="18">
    <source>
        <dbReference type="RGD" id="619830"/>
    </source>
</evidence>
<dbReference type="RGD" id="619830">
    <property type="gene designation" value="Cd40"/>
</dbReference>
<dbReference type="Ensembl" id="ENSRNOT00000101713.2">
    <property type="protein sequence ID" value="ENSRNOP00000086811.1"/>
    <property type="gene ID" value="ENSRNOG00000018488.8"/>
</dbReference>
<keyword evidence="4" id="KW-0732">Signal</keyword>
<evidence type="ECO:0000256" key="7">
    <source>
        <dbReference type="ARBA" id="ARBA00022989"/>
    </source>
</evidence>
<keyword evidence="10" id="KW-0675">Receptor</keyword>
<dbReference type="Gene3D" id="2.10.50.10">
    <property type="entry name" value="Tumor Necrosis Factor Receptor, subunit A, domain 2"/>
    <property type="match status" value="3"/>
</dbReference>
<dbReference type="GO" id="GO:0042113">
    <property type="term" value="P:B cell activation"/>
    <property type="evidence" value="ECO:0007669"/>
    <property type="project" value="InterPro"/>
</dbReference>
<dbReference type="SMART" id="SM00208">
    <property type="entry name" value="TNFR"/>
    <property type="match status" value="4"/>
</dbReference>
<dbReference type="PROSITE" id="PS00652">
    <property type="entry name" value="TNFR_NGFR_1"/>
    <property type="match status" value="1"/>
</dbReference>
<evidence type="ECO:0000256" key="8">
    <source>
        <dbReference type="ARBA" id="ARBA00023136"/>
    </source>
</evidence>
<dbReference type="InterPro" id="IPR034021">
    <property type="entry name" value="TNFRSF5_N"/>
</dbReference>
<organism evidence="16 17">
    <name type="scientific">Rattus norvegicus</name>
    <name type="common">Rat</name>
    <dbReference type="NCBI Taxonomy" id="10116"/>
    <lineage>
        <taxon>Eukaryota</taxon>
        <taxon>Metazoa</taxon>
        <taxon>Chordata</taxon>
        <taxon>Craniata</taxon>
        <taxon>Vertebrata</taxon>
        <taxon>Euteleostomi</taxon>
        <taxon>Mammalia</taxon>
        <taxon>Eutheria</taxon>
        <taxon>Euarchontoglires</taxon>
        <taxon>Glires</taxon>
        <taxon>Rodentia</taxon>
        <taxon>Myomorpha</taxon>
        <taxon>Muroidea</taxon>
        <taxon>Muridae</taxon>
        <taxon>Murinae</taxon>
        <taxon>Rattus</taxon>
    </lineage>
</organism>
<keyword evidence="11" id="KW-0325">Glycoprotein</keyword>
<dbReference type="GO" id="GO:0010468">
    <property type="term" value="P:regulation of gene expression"/>
    <property type="evidence" value="ECO:0007669"/>
    <property type="project" value="UniProtKB-ARBA"/>
</dbReference>
<name>A0A8I6A4J5_RAT</name>
<reference evidence="16" key="1">
    <citation type="submission" date="2024-01" db="EMBL/GenBank/DDBJ databases">
        <title>GRCr8: a new rat reference genome assembly contstructed from accurate long reads and long range scaffolding.</title>
        <authorList>
            <person name="Doris P.A."/>
            <person name="Kalbfleisch T."/>
            <person name="Li K."/>
            <person name="Howe K."/>
            <person name="Wood J."/>
        </authorList>
    </citation>
    <scope>NUCLEOTIDE SEQUENCE [LARGE SCALE GENOMIC DNA]</scope>
    <source>
        <strain evidence="16">Brown Norway</strain>
    </source>
</reference>
<evidence type="ECO:0000256" key="13">
    <source>
        <dbReference type="ARBA" id="ARBA00032719"/>
    </source>
</evidence>
<dbReference type="PANTHER" id="PTHR46875:SF1">
    <property type="entry name" value="TUMOR NECROSIS FACTOR RECEPTOR SUPERFAMILY MEMBER 5"/>
    <property type="match status" value="1"/>
</dbReference>
<dbReference type="GO" id="GO:0051094">
    <property type="term" value="P:positive regulation of developmental process"/>
    <property type="evidence" value="ECO:0007669"/>
    <property type="project" value="UniProtKB-ARBA"/>
</dbReference>
<dbReference type="GO" id="GO:0038023">
    <property type="term" value="F:signaling receptor activity"/>
    <property type="evidence" value="ECO:0007669"/>
    <property type="project" value="InterPro"/>
</dbReference>
<evidence type="ECO:0000256" key="5">
    <source>
        <dbReference type="ARBA" id="ARBA00022737"/>
    </source>
</evidence>
<evidence type="ECO:0000256" key="6">
    <source>
        <dbReference type="ARBA" id="ARBA00022859"/>
    </source>
</evidence>
<comment type="subcellular location">
    <subcellularLocation>
        <location evidence="1">Membrane</location>
        <topology evidence="1">Single-pass type I membrane protein</topology>
    </subcellularLocation>
</comment>
<evidence type="ECO:0000313" key="16">
    <source>
        <dbReference type="Ensembl" id="ENSRNOP00000086811.1"/>
    </source>
</evidence>
<dbReference type="GO" id="GO:0045935">
    <property type="term" value="P:positive regulation of nucleobase-containing compound metabolic process"/>
    <property type="evidence" value="ECO:0007669"/>
    <property type="project" value="UniProtKB-ARBA"/>
</dbReference>
<dbReference type="InterPro" id="IPR020435">
    <property type="entry name" value="TNFR_5"/>
</dbReference>
<keyword evidence="3" id="KW-0812">Transmembrane</keyword>
<keyword evidence="8" id="KW-0472">Membrane</keyword>
<dbReference type="Pfam" id="PF00020">
    <property type="entry name" value="TNFR_c6"/>
    <property type="match status" value="3"/>
</dbReference>
<keyword evidence="6" id="KW-0391">Immunity</keyword>
<protein>
    <recommendedName>
        <fullName evidence="2">Tumor necrosis factor receptor superfamily member 5</fullName>
    </recommendedName>
    <alternativeName>
        <fullName evidence="12">B-cell surface antigen CD40</fullName>
    </alternativeName>
    <alternativeName>
        <fullName evidence="13">CD40L receptor</fullName>
    </alternativeName>
</protein>
<evidence type="ECO:0000256" key="10">
    <source>
        <dbReference type="ARBA" id="ARBA00023170"/>
    </source>
</evidence>
<dbReference type="AGR" id="RGD:619830"/>
<dbReference type="GO" id="GO:0006874">
    <property type="term" value="P:intracellular calcium ion homeostasis"/>
    <property type="evidence" value="ECO:0007669"/>
    <property type="project" value="UniProtKB-ARBA"/>
</dbReference>
<feature type="disulfide bond" evidence="15">
    <location>
        <begin position="41"/>
        <end position="59"/>
    </location>
</feature>
<feature type="repeat" description="TNFR-Cys" evidence="15">
    <location>
        <begin position="104"/>
        <end position="143"/>
    </location>
</feature>
<evidence type="ECO:0000313" key="17">
    <source>
        <dbReference type="Proteomes" id="UP000002494"/>
    </source>
</evidence>
<dbReference type="AlphaFoldDB" id="A0A8I6A4J5"/>
<keyword evidence="9 15" id="KW-1015">Disulfide bond</keyword>
<feature type="repeat" description="TNFR-Cys" evidence="15">
    <location>
        <begin position="145"/>
        <end position="186"/>
    </location>
</feature>
<evidence type="ECO:0000256" key="15">
    <source>
        <dbReference type="PROSITE-ProRule" id="PRU00206"/>
    </source>
</evidence>
<dbReference type="SUPFAM" id="SSF57586">
    <property type="entry name" value="TNF receptor-like"/>
    <property type="match status" value="2"/>
</dbReference>
<evidence type="ECO:0000256" key="3">
    <source>
        <dbReference type="ARBA" id="ARBA00022692"/>
    </source>
</evidence>
<feature type="disulfide bond" evidence="15">
    <location>
        <begin position="38"/>
        <end position="51"/>
    </location>
</feature>
<keyword evidence="5" id="KW-0677">Repeat</keyword>
<dbReference type="FunFam" id="2.10.50.10:FF:000041">
    <property type="entry name" value="Tumor necrosis factor receptor superfamily member 5"/>
    <property type="match status" value="1"/>
</dbReference>
<evidence type="ECO:0000256" key="12">
    <source>
        <dbReference type="ARBA" id="ARBA00031089"/>
    </source>
</evidence>
<comment type="function">
    <text evidence="14">Receptor for TNFSF5/CD40LG. Transduces TRAF6- and MAP3K8-mediated signals that activate ERK in macrophages and B cells, leading to induction of immunoglobulin secretion.</text>
</comment>
<feature type="disulfide bond" evidence="15">
    <location>
        <begin position="62"/>
        <end position="77"/>
    </location>
</feature>
<feature type="repeat" description="TNFR-Cys" evidence="15">
    <location>
        <begin position="61"/>
        <end position="103"/>
    </location>
</feature>
<dbReference type="GO" id="GO:0006952">
    <property type="term" value="P:defense response"/>
    <property type="evidence" value="ECO:0007669"/>
    <property type="project" value="UniProtKB-ARBA"/>
</dbReference>
<evidence type="ECO:0000256" key="14">
    <source>
        <dbReference type="ARBA" id="ARBA00045871"/>
    </source>
</evidence>
<dbReference type="PRINTS" id="PR01922">
    <property type="entry name" value="TNFACTORR5"/>
</dbReference>
<evidence type="ECO:0000256" key="2">
    <source>
        <dbReference type="ARBA" id="ARBA00015766"/>
    </source>
</evidence>
<evidence type="ECO:0000256" key="4">
    <source>
        <dbReference type="ARBA" id="ARBA00022729"/>
    </source>
</evidence>
<feature type="disulfide bond" evidence="15">
    <location>
        <begin position="146"/>
        <end position="161"/>
    </location>
</feature>
<dbReference type="InterPro" id="IPR001368">
    <property type="entry name" value="TNFR/NGFR_Cys_rich_reg"/>
</dbReference>
<dbReference type="GeneTree" id="ENSGT00940000161464"/>
<sequence length="260" mass="28457">MLPLPQLCALWGCLLTAVHLGQCVTCSDKQYLQGGECCDLCQPGNRLVSHCTALEKTQCQPCDSGEFSAHWNREIRCHQHRHCELNQGLQVKKEGTAVSDTVCTCKEGQHCASKECETCAQHTPCGPGFGVVQMATETTDTVCQPCPVGFFSNGSSLFEKCHPWTSCEDQKLMVLREGTSQTDTLCEKVVKKPKDNEVLPPEARGQDPVEIEDYPGHNTAAPVQETLHGCQPVAQEDGKESRISVQERQVTGSMALKPLV</sequence>